<proteinExistence type="inferred from homology"/>
<dbReference type="STRING" id="99883.ENSTNIP00000021127"/>
<dbReference type="Pfam" id="PF13424">
    <property type="entry name" value="TPR_12"/>
    <property type="match status" value="2"/>
</dbReference>
<dbReference type="Gene3D" id="3.30.2280.10">
    <property type="entry name" value="Hypothetical protein (hspc210)"/>
    <property type="match status" value="1"/>
</dbReference>
<dbReference type="PROSITE" id="PS51823">
    <property type="entry name" value="CLU"/>
    <property type="match status" value="1"/>
</dbReference>
<sequence>AMVNGDEAHTPPDEAEIHQDGNGTADGGEESNEQEVIVIQDTGFTVKIQAPGTEPFDLQVSPQEMVQEIHQVLMDREDTCHRTCFSLQLDGNVLDNFAELKSIEGLQEGSLLKVVEEPYTVREARIHVRHIRDLLKSLDPSDAYNGVDCNSLSFLSIFTDGDLGDSGKRKKRGNELEQIDCTPPEHILPGSKDRPLVPLQPQNKDWKPMQCLKVLTMSGWNPPPGNRKMHGDLMYLYMVTVEERHVSVTASTRGFYLNQSTTYTFNPKPANPSFLSHSLVELLSQISPAFKKNFTALQKKRVQRHPFERIATPFQVYSWTAPQVDHAMDCVRAEDAYTSRLGYEEHIPGQTRDWNEELQTTRELPRKNLPERLLRERAIFKVHSDFAAAATRGAMAVIDGNVMAINPGEETRMQMFIWNNIFFSLGFDVRDHYRELGGDAAAHAAPTNDLNGVRAYGAVDVEGLYTLGTVVVDYRGYRVTAQSIIPGILEREQEQSVIYGSIDFGKTVVSHNKYLELLDKTSRPLKVQKHRVLNEKNECVELCSSVECKGIIGNDGRHYILDLLRTFPPDLNFLMVDGEELPLESQRQGFPRQHRHRLACLRQELIEAFVEHRYLLFMKMAALQLMQQKANKDTKTDAPAITDVAAAAAQNGESKSPLAGKELEESIPGLAQAKELAETLVAEDGSCIDAKSREVVLNACKAVGSISSTCFDIRFNPDIFSPGVCFPEDAADEVQKQKQLLKDAAAFLVSCQVPLLVKDCLDHSALPMDGATLTEALHQRGINVRYLGSVLEFVEKTPAKAQLEHVYRIGITELITRCAKHIFKTYLQGVELSALSAAVSHFLNCFLSSFPDAVAHLPPDELVSRRKSRKRRLRVPGSGDNNTVWASLTPSELWKSIASEAQNYFHFTFQCESADQAVERYGLQKITLLREISLKAGIQILIKEYNFDSRHKPAFTEEDILNIFPVVKHVNPKASDAFHFFQSGQAKVQQGFLKEGCELINEALNLFNNVYGAMHVEICACLRLLARLNYIMGDHPEALSNQQKAVLMSERVLGIEHPNTIQEYMHLALYCFANGQLSTALKLLYRARYLLLLVSGEDHPEMALLDSNIGLVLHGVMEYDLSLRFLENALSINTKYHGARSLKVALSHHLVARVYESKAEFRSALQHEKEGYTIYKNQMGETHEKTKESSEYLKYLTQQAVALQRTMNEIYKNGSNASIMPLKFTAPSMASVLEQLNIINGIIFIPLSQKDLENLKAEVQRRQQQQELGK</sequence>
<keyword evidence="3" id="KW-0802">TPR repeat</keyword>
<feature type="domain" description="Clu" evidence="6">
    <location>
        <begin position="332"/>
        <end position="574"/>
    </location>
</feature>
<evidence type="ECO:0000256" key="2">
    <source>
        <dbReference type="ARBA" id="ARBA00022737"/>
    </source>
</evidence>
<accession>H3DKT0</accession>
<dbReference type="Proteomes" id="UP000007303">
    <property type="component" value="Unassembled WGS sequence"/>
</dbReference>
<dbReference type="Pfam" id="PF13236">
    <property type="entry name" value="CLU"/>
    <property type="match status" value="1"/>
</dbReference>
<dbReference type="FunFam" id="3.30.2280.10:FF:000001">
    <property type="entry name" value="Clustered mitochondria (CluA/CLU1) homolog"/>
    <property type="match status" value="1"/>
</dbReference>
<dbReference type="GeneTree" id="ENSGT00390000012485"/>
<dbReference type="PANTHER" id="PTHR12601:SF10">
    <property type="entry name" value="CLUSTERED MITOCHONDRIA PROTEIN HOMOLOG"/>
    <property type="match status" value="1"/>
</dbReference>
<dbReference type="InterPro" id="IPR028275">
    <property type="entry name" value="CLU_N"/>
</dbReference>
<dbReference type="SUPFAM" id="SSF48452">
    <property type="entry name" value="TPR-like"/>
    <property type="match status" value="2"/>
</dbReference>
<dbReference type="HOGENOM" id="CLU_003256_1_0_1"/>
<dbReference type="InParanoid" id="H3DKT0"/>
<dbReference type="FunFam" id="1.25.40.10:FF:000088">
    <property type="entry name" value="Clustered mitochondria (CluA/CLU1) homolog"/>
    <property type="match status" value="1"/>
</dbReference>
<evidence type="ECO:0000313" key="8">
    <source>
        <dbReference type="Proteomes" id="UP000007303"/>
    </source>
</evidence>
<dbReference type="CDD" id="cd15466">
    <property type="entry name" value="CLU-central"/>
    <property type="match status" value="1"/>
</dbReference>
<dbReference type="HAMAP" id="MF_03013">
    <property type="entry name" value="CLU"/>
    <property type="match status" value="1"/>
</dbReference>
<dbReference type="Ensembl" id="ENSTNIT00000021360.1">
    <property type="protein sequence ID" value="ENSTNIP00000021127.1"/>
    <property type="gene ID" value="ENSTNIG00000017965.1"/>
</dbReference>
<organism evidence="7 8">
    <name type="scientific">Tetraodon nigroviridis</name>
    <name type="common">Spotted green pufferfish</name>
    <name type="synonym">Chelonodon nigroviridis</name>
    <dbReference type="NCBI Taxonomy" id="99883"/>
    <lineage>
        <taxon>Eukaryota</taxon>
        <taxon>Metazoa</taxon>
        <taxon>Chordata</taxon>
        <taxon>Craniata</taxon>
        <taxon>Vertebrata</taxon>
        <taxon>Euteleostomi</taxon>
        <taxon>Actinopterygii</taxon>
        <taxon>Neopterygii</taxon>
        <taxon>Teleostei</taxon>
        <taxon>Neoteleostei</taxon>
        <taxon>Acanthomorphata</taxon>
        <taxon>Eupercaria</taxon>
        <taxon>Tetraodontiformes</taxon>
        <taxon>Tetradontoidea</taxon>
        <taxon>Tetraodontidae</taxon>
        <taxon>Tetraodon</taxon>
    </lineage>
</organism>
<evidence type="ECO:0000256" key="5">
    <source>
        <dbReference type="SAM" id="MobiDB-lite"/>
    </source>
</evidence>
<evidence type="ECO:0000256" key="3">
    <source>
        <dbReference type="ARBA" id="ARBA00022803"/>
    </source>
</evidence>
<evidence type="ECO:0000256" key="1">
    <source>
        <dbReference type="ARBA" id="ARBA00022490"/>
    </source>
</evidence>
<evidence type="ECO:0000256" key="4">
    <source>
        <dbReference type="HAMAP-Rule" id="MF_03013"/>
    </source>
</evidence>
<evidence type="ECO:0000313" key="7">
    <source>
        <dbReference type="Ensembl" id="ENSTNIP00000021127.1"/>
    </source>
</evidence>
<keyword evidence="8" id="KW-1185">Reference proteome</keyword>
<protein>
    <recommendedName>
        <fullName evidence="4">Clustered mitochondria protein homolog</fullName>
    </recommendedName>
</protein>
<dbReference type="InterPro" id="IPR027523">
    <property type="entry name" value="CLU_prot"/>
</dbReference>
<evidence type="ECO:0000259" key="6">
    <source>
        <dbReference type="PROSITE" id="PS51823"/>
    </source>
</evidence>
<dbReference type="GO" id="GO:0007005">
    <property type="term" value="P:mitochondrion organization"/>
    <property type="evidence" value="ECO:0007669"/>
    <property type="project" value="UniProtKB-UniRule"/>
</dbReference>
<name>H3DKT0_TETNG</name>
<dbReference type="Pfam" id="PF12807">
    <property type="entry name" value="eIF3_p135"/>
    <property type="match status" value="1"/>
</dbReference>
<keyword evidence="2" id="KW-0677">Repeat</keyword>
<reference evidence="8" key="1">
    <citation type="journal article" date="2004" name="Nature">
        <title>Genome duplication in the teleost fish Tetraodon nigroviridis reveals the early vertebrate proto-karyotype.</title>
        <authorList>
            <person name="Jaillon O."/>
            <person name="Aury J.-M."/>
            <person name="Brunet F."/>
            <person name="Petit J.-L."/>
            <person name="Stange-Thomann N."/>
            <person name="Mauceli E."/>
            <person name="Bouneau L."/>
            <person name="Fischer C."/>
            <person name="Ozouf-Costaz C."/>
            <person name="Bernot A."/>
            <person name="Nicaud S."/>
            <person name="Jaffe D."/>
            <person name="Fisher S."/>
            <person name="Lutfalla G."/>
            <person name="Dossat C."/>
            <person name="Segurens B."/>
            <person name="Dasilva C."/>
            <person name="Salanoubat M."/>
            <person name="Levy M."/>
            <person name="Boudet N."/>
            <person name="Castellano S."/>
            <person name="Anthouard V."/>
            <person name="Jubin C."/>
            <person name="Castelli V."/>
            <person name="Katinka M."/>
            <person name="Vacherie B."/>
            <person name="Biemont C."/>
            <person name="Skalli Z."/>
            <person name="Cattolico L."/>
            <person name="Poulain J."/>
            <person name="De Berardinis V."/>
            <person name="Cruaud C."/>
            <person name="Duprat S."/>
            <person name="Brottier P."/>
            <person name="Coutanceau J.-P."/>
            <person name="Gouzy J."/>
            <person name="Parra G."/>
            <person name="Lardier G."/>
            <person name="Chapple C."/>
            <person name="McKernan K.J."/>
            <person name="McEwan P."/>
            <person name="Bosak S."/>
            <person name="Kellis M."/>
            <person name="Volff J.-N."/>
            <person name="Guigo R."/>
            <person name="Zody M.C."/>
            <person name="Mesirov J."/>
            <person name="Lindblad-Toh K."/>
            <person name="Birren B."/>
            <person name="Nusbaum C."/>
            <person name="Kahn D."/>
            <person name="Robinson-Rechavi M."/>
            <person name="Laudet V."/>
            <person name="Schachter V."/>
            <person name="Quetier F."/>
            <person name="Saurin W."/>
            <person name="Scarpelli C."/>
            <person name="Wincker P."/>
            <person name="Lander E.S."/>
            <person name="Weissenbach J."/>
            <person name="Roest Crollius H."/>
        </authorList>
    </citation>
    <scope>NUCLEOTIDE SEQUENCE [LARGE SCALE GENOMIC DNA]</scope>
</reference>
<dbReference type="GO" id="GO:0005737">
    <property type="term" value="C:cytoplasm"/>
    <property type="evidence" value="ECO:0007669"/>
    <property type="project" value="UniProtKB-SubCell"/>
</dbReference>
<dbReference type="Pfam" id="PF15044">
    <property type="entry name" value="CLU_N"/>
    <property type="match status" value="1"/>
</dbReference>
<comment type="function">
    <text evidence="4">mRNA-binding protein involved in proper cytoplasmic distribution of mitochondria. Specifically binds mRNAs of nuclear-encoded mitochondrial proteins in the cytoplasm and regulates transport or translation of these transcripts close to mitochondria, playing a role in mitochondrial biogenesis.</text>
</comment>
<dbReference type="SUPFAM" id="SSF103107">
    <property type="entry name" value="Hypothetical protein c14orf129, hspc210"/>
    <property type="match status" value="1"/>
</dbReference>
<dbReference type="InterPro" id="IPR011990">
    <property type="entry name" value="TPR-like_helical_dom_sf"/>
</dbReference>
<dbReference type="InterPro" id="IPR033646">
    <property type="entry name" value="CLU-central"/>
</dbReference>
<reference evidence="7" key="2">
    <citation type="submission" date="2025-08" db="UniProtKB">
        <authorList>
            <consortium name="Ensembl"/>
        </authorList>
    </citation>
    <scope>IDENTIFICATION</scope>
</reference>
<feature type="compositionally biased region" description="Basic and acidic residues" evidence="5">
    <location>
        <begin position="1"/>
        <end position="19"/>
    </location>
</feature>
<dbReference type="PANTHER" id="PTHR12601">
    <property type="entry name" value="EUKARYOTIC TRANSLATION INITIATION FACTOR 3 SUBUNIT EIF-3"/>
    <property type="match status" value="1"/>
</dbReference>
<dbReference type="AlphaFoldDB" id="H3DKT0"/>
<dbReference type="GO" id="GO:0003729">
    <property type="term" value="F:mRNA binding"/>
    <property type="evidence" value="ECO:0007669"/>
    <property type="project" value="TreeGrafter"/>
</dbReference>
<reference evidence="7" key="3">
    <citation type="submission" date="2025-09" db="UniProtKB">
        <authorList>
            <consortium name="Ensembl"/>
        </authorList>
    </citation>
    <scope>IDENTIFICATION</scope>
</reference>
<dbReference type="GO" id="GO:0048312">
    <property type="term" value="P:intracellular distribution of mitochondria"/>
    <property type="evidence" value="ECO:0007669"/>
    <property type="project" value="TreeGrafter"/>
</dbReference>
<keyword evidence="1 4" id="KW-0963">Cytoplasm</keyword>
<dbReference type="OMA" id="HPVWDKD"/>
<dbReference type="FunCoup" id="H3DKT0">
    <property type="interactions" value="1344"/>
</dbReference>
<comment type="similarity">
    <text evidence="4">Belongs to the CLU family.</text>
</comment>
<feature type="region of interest" description="Disordered" evidence="5">
    <location>
        <begin position="1"/>
        <end position="31"/>
    </location>
</feature>
<keyword evidence="4" id="KW-0694">RNA-binding</keyword>
<dbReference type="InterPro" id="IPR025697">
    <property type="entry name" value="CLU_dom"/>
</dbReference>
<dbReference type="InterPro" id="IPR023231">
    <property type="entry name" value="GSKIP_dom_sf"/>
</dbReference>
<dbReference type="Gene3D" id="1.25.40.10">
    <property type="entry name" value="Tetratricopeptide repeat domain"/>
    <property type="match status" value="1"/>
</dbReference>
<comment type="subcellular location">
    <subcellularLocation>
        <location evidence="4">Cytoplasm</location>
    </subcellularLocation>
    <subcellularLocation>
        <location evidence="4">Cytoplasmic granule</location>
    </subcellularLocation>
</comment>